<dbReference type="SUPFAM" id="SSF55068">
    <property type="entry name" value="Peptide methionine sulfoxide reductase"/>
    <property type="match status" value="1"/>
</dbReference>
<dbReference type="PROSITE" id="PS51257">
    <property type="entry name" value="PROKAR_LIPOPROTEIN"/>
    <property type="match status" value="1"/>
</dbReference>
<evidence type="ECO:0000256" key="6">
    <source>
        <dbReference type="ARBA" id="ARBA00023268"/>
    </source>
</evidence>
<dbReference type="InterPro" id="IPR002569">
    <property type="entry name" value="Met_Sox_Rdtase_MsrA_dom"/>
</dbReference>
<evidence type="ECO:0000256" key="8">
    <source>
        <dbReference type="ARBA" id="ARBA00047806"/>
    </source>
</evidence>
<comment type="caution">
    <text evidence="14">The sequence shown here is derived from an EMBL/GenBank/DDBJ whole genome shotgun (WGS) entry which is preliminary data.</text>
</comment>
<dbReference type="PANTHER" id="PTHR43774:SF1">
    <property type="entry name" value="PEPTIDE METHIONINE SULFOXIDE REDUCTASE MSRA 2"/>
    <property type="match status" value="1"/>
</dbReference>
<feature type="chain" id="PRO_5021758835" description="Peptide methionine sulfoxide reductase MsrA" evidence="12">
    <location>
        <begin position="24"/>
        <end position="371"/>
    </location>
</feature>
<evidence type="ECO:0000313" key="15">
    <source>
        <dbReference type="Proteomes" id="UP000318585"/>
    </source>
</evidence>
<sequence length="371" mass="41858">MKTKNQCRILLFLIPLFMLQACGQSVNNKNITQNPLNMENSINKAGNPYYSNTDTSKLNVTDAEWKKVLTPDLYAVSRNADTERAFTGKLWDSDAKGTYYCAACGNKLFKSDQKFSSSCGWPSFFEQENKNSVVYKEDNSYGMKRIEALCGRCDGHLGHLFDDGPKPTGKRYCMNSIALDFVPDSVISANKSKSNLETITLGGGCYWCVEAVYENLKGVQSVVSGFAGGKNANPTYKEVCNGNTGHAEVVQITFDNTITNLDEIFKVFFTVHDPTTLNRQGGDVGTQYRSVIFYANEEQKKEGQSIIEKLNSEKVYSNPIVTTLESLTQFYKAEDNHQNYYENNKSQPYCEMVIQPKIEKFEKIFKDRLKK</sequence>
<gene>
    <name evidence="11" type="primary">msrA</name>
    <name evidence="14" type="ORF">FNW17_15765</name>
</gene>
<dbReference type="RefSeq" id="WP_143392007.1">
    <property type="nucleotide sequence ID" value="NZ_VJZQ01000041.1"/>
</dbReference>
<dbReference type="Gene3D" id="3.30.1060.10">
    <property type="entry name" value="Peptide methionine sulphoxide reductase MsrA"/>
    <property type="match status" value="1"/>
</dbReference>
<comment type="similarity">
    <text evidence="2">Belongs to the MsrB Met sulfoxide reductase family.</text>
</comment>
<feature type="domain" description="MsrB" evidence="13">
    <location>
        <begin position="62"/>
        <end position="184"/>
    </location>
</feature>
<dbReference type="GO" id="GO:0033744">
    <property type="term" value="F:L-methionine:thioredoxin-disulfide S-oxidoreductase activity"/>
    <property type="evidence" value="ECO:0007669"/>
    <property type="project" value="RHEA"/>
</dbReference>
<dbReference type="SUPFAM" id="SSF51316">
    <property type="entry name" value="Mss4-like"/>
    <property type="match status" value="1"/>
</dbReference>
<dbReference type="PANTHER" id="PTHR43774">
    <property type="entry name" value="PEPTIDE METHIONINE SULFOXIDE REDUCTASE"/>
    <property type="match status" value="1"/>
</dbReference>
<dbReference type="GO" id="GO:0033743">
    <property type="term" value="F:peptide-methionine (R)-S-oxide reductase activity"/>
    <property type="evidence" value="ECO:0007669"/>
    <property type="project" value="UniProtKB-EC"/>
</dbReference>
<dbReference type="InterPro" id="IPR002579">
    <property type="entry name" value="Met_Sox_Rdtase_MsrB_dom"/>
</dbReference>
<dbReference type="FunFam" id="2.170.150.20:FF:000001">
    <property type="entry name" value="Peptide methionine sulfoxide reductase MsrB"/>
    <property type="match status" value="1"/>
</dbReference>
<evidence type="ECO:0000256" key="9">
    <source>
        <dbReference type="ARBA" id="ARBA00048488"/>
    </source>
</evidence>
<dbReference type="EC" id="1.8.4.11" evidence="11"/>
<dbReference type="Pfam" id="PF01641">
    <property type="entry name" value="SelR"/>
    <property type="match status" value="1"/>
</dbReference>
<keyword evidence="6" id="KW-0511">Multifunctional enzyme</keyword>
<dbReference type="NCBIfam" id="NF004042">
    <property type="entry name" value="PRK05550.1"/>
    <property type="match status" value="1"/>
</dbReference>
<feature type="active site" evidence="11">
    <location>
        <position position="205"/>
    </location>
</feature>
<comment type="catalytic activity">
    <reaction evidence="9">
        <text>L-methionyl-[protein] + [thioredoxin]-disulfide + H2O = L-methionyl-(R)-S-oxide-[protein] + [thioredoxin]-dithiol</text>
        <dbReference type="Rhea" id="RHEA:24164"/>
        <dbReference type="Rhea" id="RHEA-COMP:10698"/>
        <dbReference type="Rhea" id="RHEA-COMP:10700"/>
        <dbReference type="Rhea" id="RHEA-COMP:12313"/>
        <dbReference type="Rhea" id="RHEA-COMP:12314"/>
        <dbReference type="ChEBI" id="CHEBI:15377"/>
        <dbReference type="ChEBI" id="CHEBI:16044"/>
        <dbReference type="ChEBI" id="CHEBI:29950"/>
        <dbReference type="ChEBI" id="CHEBI:45764"/>
        <dbReference type="ChEBI" id="CHEBI:50058"/>
        <dbReference type="EC" id="1.8.4.12"/>
    </reaction>
</comment>
<evidence type="ECO:0000256" key="12">
    <source>
        <dbReference type="SAM" id="SignalP"/>
    </source>
</evidence>
<dbReference type="HAMAP" id="MF_01401">
    <property type="entry name" value="MsrA"/>
    <property type="match status" value="1"/>
</dbReference>
<dbReference type="Proteomes" id="UP000318585">
    <property type="component" value="Unassembled WGS sequence"/>
</dbReference>
<comment type="catalytic activity">
    <reaction evidence="8 11">
        <text>L-methionyl-[protein] + [thioredoxin]-disulfide + H2O = L-methionyl-(S)-S-oxide-[protein] + [thioredoxin]-dithiol</text>
        <dbReference type="Rhea" id="RHEA:14217"/>
        <dbReference type="Rhea" id="RHEA-COMP:10698"/>
        <dbReference type="Rhea" id="RHEA-COMP:10700"/>
        <dbReference type="Rhea" id="RHEA-COMP:12313"/>
        <dbReference type="Rhea" id="RHEA-COMP:12315"/>
        <dbReference type="ChEBI" id="CHEBI:15377"/>
        <dbReference type="ChEBI" id="CHEBI:16044"/>
        <dbReference type="ChEBI" id="CHEBI:29950"/>
        <dbReference type="ChEBI" id="CHEBI:44120"/>
        <dbReference type="ChEBI" id="CHEBI:50058"/>
        <dbReference type="EC" id="1.8.4.11"/>
    </reaction>
</comment>
<evidence type="ECO:0000259" key="13">
    <source>
        <dbReference type="PROSITE" id="PS51790"/>
    </source>
</evidence>
<dbReference type="GO" id="GO:0006979">
    <property type="term" value="P:response to oxidative stress"/>
    <property type="evidence" value="ECO:0007669"/>
    <property type="project" value="UniProtKB-ARBA"/>
</dbReference>
<evidence type="ECO:0000256" key="2">
    <source>
        <dbReference type="ARBA" id="ARBA00007174"/>
    </source>
</evidence>
<comment type="catalytic activity">
    <reaction evidence="10 11">
        <text>[thioredoxin]-disulfide + L-methionine + H2O = L-methionine (S)-S-oxide + [thioredoxin]-dithiol</text>
        <dbReference type="Rhea" id="RHEA:19993"/>
        <dbReference type="Rhea" id="RHEA-COMP:10698"/>
        <dbReference type="Rhea" id="RHEA-COMP:10700"/>
        <dbReference type="ChEBI" id="CHEBI:15377"/>
        <dbReference type="ChEBI" id="CHEBI:29950"/>
        <dbReference type="ChEBI" id="CHEBI:50058"/>
        <dbReference type="ChEBI" id="CHEBI:57844"/>
        <dbReference type="ChEBI" id="CHEBI:58772"/>
        <dbReference type="EC" id="1.8.4.11"/>
    </reaction>
</comment>
<dbReference type="GO" id="GO:0008113">
    <property type="term" value="F:peptide-methionine (S)-S-oxide reductase activity"/>
    <property type="evidence" value="ECO:0007669"/>
    <property type="project" value="UniProtKB-UniRule"/>
</dbReference>
<keyword evidence="5 11" id="KW-0560">Oxidoreductase</keyword>
<dbReference type="PROSITE" id="PS51790">
    <property type="entry name" value="MSRB"/>
    <property type="match status" value="1"/>
</dbReference>
<evidence type="ECO:0000256" key="7">
    <source>
        <dbReference type="ARBA" id="ARBA00024679"/>
    </source>
</evidence>
<dbReference type="NCBIfam" id="TIGR00401">
    <property type="entry name" value="msrA"/>
    <property type="match status" value="1"/>
</dbReference>
<evidence type="ECO:0000256" key="4">
    <source>
        <dbReference type="ARBA" id="ARBA00022833"/>
    </source>
</evidence>
<comment type="similarity">
    <text evidence="11">Belongs to the MsrA Met sulfoxide reductase family.</text>
</comment>
<evidence type="ECO:0000256" key="5">
    <source>
        <dbReference type="ARBA" id="ARBA00023002"/>
    </source>
</evidence>
<evidence type="ECO:0000256" key="3">
    <source>
        <dbReference type="ARBA" id="ARBA00022723"/>
    </source>
</evidence>
<evidence type="ECO:0000256" key="11">
    <source>
        <dbReference type="HAMAP-Rule" id="MF_01401"/>
    </source>
</evidence>
<feature type="signal peptide" evidence="12">
    <location>
        <begin position="1"/>
        <end position="23"/>
    </location>
</feature>
<keyword evidence="15" id="KW-1185">Reference proteome</keyword>
<dbReference type="OrthoDB" id="4174719at2"/>
<dbReference type="InterPro" id="IPR011057">
    <property type="entry name" value="Mss4-like_sf"/>
</dbReference>
<dbReference type="AlphaFoldDB" id="A0A553C5W3"/>
<organism evidence="14 15">
    <name type="scientific">Flavobacterium franklandianum</name>
    <dbReference type="NCBI Taxonomy" id="2594430"/>
    <lineage>
        <taxon>Bacteria</taxon>
        <taxon>Pseudomonadati</taxon>
        <taxon>Bacteroidota</taxon>
        <taxon>Flavobacteriia</taxon>
        <taxon>Flavobacteriales</taxon>
        <taxon>Flavobacteriaceae</taxon>
        <taxon>Flavobacterium</taxon>
    </lineage>
</organism>
<comment type="function">
    <text evidence="7 11">Has an important function as a repair enzyme for proteins that have been inactivated by oxidation. Catalyzes the reversible oxidation-reduction of methionine sulfoxide in proteins to methionine.</text>
</comment>
<accession>A0A553C5W3</accession>
<proteinExistence type="inferred from homology"/>
<dbReference type="InterPro" id="IPR036509">
    <property type="entry name" value="Met_Sox_Rdtase_MsrA_sf"/>
</dbReference>
<evidence type="ECO:0000256" key="1">
    <source>
        <dbReference type="ARBA" id="ARBA00001947"/>
    </source>
</evidence>
<protein>
    <recommendedName>
        <fullName evidence="11">Peptide methionine sulfoxide reductase MsrA</fullName>
        <shortName evidence="11">Protein-methionine-S-oxide reductase</shortName>
        <ecNumber evidence="11">1.8.4.11</ecNumber>
    </recommendedName>
    <alternativeName>
        <fullName evidence="11">Peptide-methionine (S)-S-oxide reductase</fullName>
        <shortName evidence="11">Peptide Met(O) reductase</shortName>
    </alternativeName>
</protein>
<comment type="cofactor">
    <cofactor evidence="1">
        <name>Zn(2+)</name>
        <dbReference type="ChEBI" id="CHEBI:29105"/>
    </cofactor>
</comment>
<evidence type="ECO:0000256" key="10">
    <source>
        <dbReference type="ARBA" id="ARBA00048782"/>
    </source>
</evidence>
<evidence type="ECO:0000313" key="14">
    <source>
        <dbReference type="EMBL" id="TRX15911.1"/>
    </source>
</evidence>
<dbReference type="EMBL" id="VJZR01000027">
    <property type="protein sequence ID" value="TRX15911.1"/>
    <property type="molecule type" value="Genomic_DNA"/>
</dbReference>
<dbReference type="NCBIfam" id="TIGR00357">
    <property type="entry name" value="peptide-methionine (R)-S-oxide reductase MsrB"/>
    <property type="match status" value="1"/>
</dbReference>
<dbReference type="Gene3D" id="2.170.150.20">
    <property type="entry name" value="Peptide methionine sulfoxide reductase"/>
    <property type="match status" value="1"/>
</dbReference>
<name>A0A553C5W3_9FLAO</name>
<dbReference type="GO" id="GO:0046872">
    <property type="term" value="F:metal ion binding"/>
    <property type="evidence" value="ECO:0007669"/>
    <property type="project" value="UniProtKB-KW"/>
</dbReference>
<keyword evidence="12" id="KW-0732">Signal</keyword>
<reference evidence="14 15" key="1">
    <citation type="submission" date="2019-07" db="EMBL/GenBank/DDBJ databases">
        <title>Novel species of Flavobacterium.</title>
        <authorList>
            <person name="Liu Q."/>
            <person name="Xin Y.-H."/>
        </authorList>
    </citation>
    <scope>NUCLEOTIDE SEQUENCE [LARGE SCALE GENOMIC DNA]</scope>
    <source>
        <strain evidence="14 15">LB3P56</strain>
    </source>
</reference>
<keyword evidence="4" id="KW-0862">Zinc</keyword>
<keyword evidence="3" id="KW-0479">Metal-binding</keyword>
<dbReference type="Pfam" id="PF01625">
    <property type="entry name" value="PMSR"/>
    <property type="match status" value="1"/>
</dbReference>